<dbReference type="Gene3D" id="2.40.50.100">
    <property type="match status" value="1"/>
</dbReference>
<dbReference type="NCBIfam" id="TIGR01730">
    <property type="entry name" value="RND_mfp"/>
    <property type="match status" value="1"/>
</dbReference>
<evidence type="ECO:0000256" key="2">
    <source>
        <dbReference type="SAM" id="Coils"/>
    </source>
</evidence>
<feature type="domain" description="Multidrug resistance protein MdtA-like C-terminal permuted SH3" evidence="4">
    <location>
        <begin position="282"/>
        <end position="338"/>
    </location>
</feature>
<dbReference type="PANTHER" id="PTHR30469:SF15">
    <property type="entry name" value="HLYD FAMILY OF SECRETION PROTEINS"/>
    <property type="match status" value="1"/>
</dbReference>
<dbReference type="Gene3D" id="1.10.287.470">
    <property type="entry name" value="Helix hairpin bin"/>
    <property type="match status" value="1"/>
</dbReference>
<dbReference type="RefSeq" id="WP_121481114.1">
    <property type="nucleotide sequence ID" value="NZ_CP032707.1"/>
</dbReference>
<protein>
    <submittedName>
        <fullName evidence="6">Efflux RND transporter periplasmic adaptor subunit</fullName>
    </submittedName>
</protein>
<dbReference type="SUPFAM" id="SSF111369">
    <property type="entry name" value="HlyD-like secretion proteins"/>
    <property type="match status" value="1"/>
</dbReference>
<feature type="domain" description="CzcB-like barrel-sandwich hybrid" evidence="5">
    <location>
        <begin position="59"/>
        <end position="197"/>
    </location>
</feature>
<proteinExistence type="inferred from homology"/>
<dbReference type="Gene3D" id="2.40.420.20">
    <property type="match status" value="1"/>
</dbReference>
<evidence type="ECO:0000259" key="3">
    <source>
        <dbReference type="Pfam" id="PF25954"/>
    </source>
</evidence>
<dbReference type="Pfam" id="PF25967">
    <property type="entry name" value="RND-MFP_C"/>
    <property type="match status" value="1"/>
</dbReference>
<feature type="domain" description="CusB-like beta-barrel" evidence="3">
    <location>
        <begin position="205"/>
        <end position="273"/>
    </location>
</feature>
<reference evidence="6 7" key="1">
    <citation type="submission" date="2018-10" db="EMBL/GenBank/DDBJ databases">
        <title>Complete genome sequence of Brevundimonas naejangsanensis BRV3.</title>
        <authorList>
            <person name="Berrios L."/>
            <person name="Ely B."/>
        </authorList>
    </citation>
    <scope>NUCLEOTIDE SEQUENCE [LARGE SCALE GENOMIC DNA]</scope>
    <source>
        <strain evidence="6 7">BRV3</strain>
    </source>
</reference>
<evidence type="ECO:0000256" key="1">
    <source>
        <dbReference type="ARBA" id="ARBA00009477"/>
    </source>
</evidence>
<dbReference type="GO" id="GO:1990281">
    <property type="term" value="C:efflux pump complex"/>
    <property type="evidence" value="ECO:0007669"/>
    <property type="project" value="TreeGrafter"/>
</dbReference>
<dbReference type="PANTHER" id="PTHR30469">
    <property type="entry name" value="MULTIDRUG RESISTANCE PROTEIN MDTA"/>
    <property type="match status" value="1"/>
</dbReference>
<evidence type="ECO:0000313" key="7">
    <source>
        <dbReference type="Proteomes" id="UP000276984"/>
    </source>
</evidence>
<comment type="similarity">
    <text evidence="1">Belongs to the membrane fusion protein (MFP) (TC 8.A.1) family.</text>
</comment>
<dbReference type="InterPro" id="IPR058792">
    <property type="entry name" value="Beta-barrel_RND_2"/>
</dbReference>
<evidence type="ECO:0000259" key="4">
    <source>
        <dbReference type="Pfam" id="PF25967"/>
    </source>
</evidence>
<keyword evidence="2" id="KW-0175">Coiled coil</keyword>
<dbReference type="Pfam" id="PF25954">
    <property type="entry name" value="Beta-barrel_RND_2"/>
    <property type="match status" value="1"/>
</dbReference>
<gene>
    <name evidence="6" type="ORF">D8I30_01185</name>
</gene>
<dbReference type="Proteomes" id="UP000276984">
    <property type="component" value="Chromosome"/>
</dbReference>
<keyword evidence="7" id="KW-1185">Reference proteome</keyword>
<dbReference type="InterPro" id="IPR058647">
    <property type="entry name" value="BSH_CzcB-like"/>
</dbReference>
<accession>A0A494RJ02</accession>
<evidence type="ECO:0000259" key="5">
    <source>
        <dbReference type="Pfam" id="PF25973"/>
    </source>
</evidence>
<evidence type="ECO:0000313" key="6">
    <source>
        <dbReference type="EMBL" id="AYG93954.1"/>
    </source>
</evidence>
<dbReference type="Pfam" id="PF25973">
    <property type="entry name" value="BSH_CzcB"/>
    <property type="match status" value="1"/>
</dbReference>
<dbReference type="OrthoDB" id="9791520at2"/>
<dbReference type="AlphaFoldDB" id="A0A494RJ02"/>
<dbReference type="InterPro" id="IPR058627">
    <property type="entry name" value="MdtA-like_C"/>
</dbReference>
<name>A0A494RJ02_9CAUL</name>
<organism evidence="6 7">
    <name type="scientific">Brevundimonas naejangsanensis</name>
    <dbReference type="NCBI Taxonomy" id="588932"/>
    <lineage>
        <taxon>Bacteria</taxon>
        <taxon>Pseudomonadati</taxon>
        <taxon>Pseudomonadota</taxon>
        <taxon>Alphaproteobacteria</taxon>
        <taxon>Caulobacterales</taxon>
        <taxon>Caulobacteraceae</taxon>
        <taxon>Brevundimonas</taxon>
    </lineage>
</organism>
<dbReference type="GO" id="GO:0015562">
    <property type="term" value="F:efflux transmembrane transporter activity"/>
    <property type="evidence" value="ECO:0007669"/>
    <property type="project" value="TreeGrafter"/>
</dbReference>
<dbReference type="Gene3D" id="2.40.30.170">
    <property type="match status" value="1"/>
</dbReference>
<dbReference type="EMBL" id="CP032707">
    <property type="protein sequence ID" value="AYG93954.1"/>
    <property type="molecule type" value="Genomic_DNA"/>
</dbReference>
<sequence>MRPNRKQFIVLAVAVLVGLAVTAAILLRRPPEVAVATVEPQTVELGLSVVGRARPMDLVQVASPNPGQVVRLMHDDGDRVAAGDPLAVILASVEQAQTEADLARERAARAEAADARLKYERTRTLSERGFAAPAALDAARTALQAAEANVAAAAAAVRASAERAREFTIRAPMSGVVLVRPIDNGQVVAAGETLFELGSAAGVEIRAEVEEAYADALRPGMTARASLSGTSTIFAARVTEVSPQVDAATGGRLVKLAPEAGPSLSPGRSIDVTIVVGQRSGAIVLPRSAVADATAAPKVYVVDADDIVRERAVVVARWPTVNALIERGLAAGDRVVLDPASARVGARVRPVAPKTED</sequence>
<feature type="coiled-coil region" evidence="2">
    <location>
        <begin position="93"/>
        <end position="156"/>
    </location>
</feature>
<dbReference type="InterPro" id="IPR006143">
    <property type="entry name" value="RND_pump_MFP"/>
</dbReference>